<gene>
    <name evidence="7" type="ORF">TCIL3000_10_2730</name>
</gene>
<evidence type="ECO:0000256" key="4">
    <source>
        <dbReference type="ARBA" id="ARBA00022833"/>
    </source>
</evidence>
<reference evidence="7" key="1">
    <citation type="journal article" date="2012" name="Proc. Natl. Acad. Sci. U.S.A.">
        <title>Antigenic diversity is generated by distinct evolutionary mechanisms in African trypanosome species.</title>
        <authorList>
            <person name="Jackson A.P."/>
            <person name="Berry A."/>
            <person name="Aslett M."/>
            <person name="Allison H.C."/>
            <person name="Burton P."/>
            <person name="Vavrova-Anderson J."/>
            <person name="Brown R."/>
            <person name="Browne H."/>
            <person name="Corton N."/>
            <person name="Hauser H."/>
            <person name="Gamble J."/>
            <person name="Gilderthorp R."/>
            <person name="Marcello L."/>
            <person name="McQuillan J."/>
            <person name="Otto T.D."/>
            <person name="Quail M.A."/>
            <person name="Sanders M.J."/>
            <person name="van Tonder A."/>
            <person name="Ginger M.L."/>
            <person name="Field M.C."/>
            <person name="Barry J.D."/>
            <person name="Hertz-Fowler C."/>
            <person name="Berriman M."/>
        </authorList>
    </citation>
    <scope>NUCLEOTIDE SEQUENCE</scope>
    <source>
        <strain evidence="7">IL3000</strain>
    </source>
</reference>
<organism evidence="7">
    <name type="scientific">Trypanosoma congolense (strain IL3000)</name>
    <dbReference type="NCBI Taxonomy" id="1068625"/>
    <lineage>
        <taxon>Eukaryota</taxon>
        <taxon>Discoba</taxon>
        <taxon>Euglenozoa</taxon>
        <taxon>Kinetoplastea</taxon>
        <taxon>Metakinetoplastina</taxon>
        <taxon>Trypanosomatida</taxon>
        <taxon>Trypanosomatidae</taxon>
        <taxon>Trypanosoma</taxon>
        <taxon>Nannomonas</taxon>
    </lineage>
</organism>
<keyword evidence="4" id="KW-0862">Zinc</keyword>
<proteinExistence type="predicted"/>
<keyword evidence="1" id="KW-0479">Metal-binding</keyword>
<evidence type="ECO:0000256" key="2">
    <source>
        <dbReference type="ARBA" id="ARBA00022737"/>
    </source>
</evidence>
<evidence type="ECO:0000313" key="7">
    <source>
        <dbReference type="EMBL" id="CCC93512.1"/>
    </source>
</evidence>
<protein>
    <recommendedName>
        <fullName evidence="6">Rubicon Homology domain-containing protein</fullName>
    </recommendedName>
</protein>
<keyword evidence="3" id="KW-0863">Zinc-finger</keyword>
<evidence type="ECO:0000256" key="3">
    <source>
        <dbReference type="ARBA" id="ARBA00022771"/>
    </source>
</evidence>
<dbReference type="VEuPathDB" id="TriTrypDB:TcIL3000_10_2730"/>
<accession>G0UVU6</accession>
<dbReference type="GO" id="GO:0008270">
    <property type="term" value="F:zinc ion binding"/>
    <property type="evidence" value="ECO:0007669"/>
    <property type="project" value="UniProtKB-KW"/>
</dbReference>
<dbReference type="EMBL" id="HE575323">
    <property type="protein sequence ID" value="CCC93512.1"/>
    <property type="molecule type" value="Genomic_DNA"/>
</dbReference>
<feature type="region of interest" description="Disordered" evidence="5">
    <location>
        <begin position="441"/>
        <end position="462"/>
    </location>
</feature>
<keyword evidence="2" id="KW-0677">Repeat</keyword>
<dbReference type="InterPro" id="IPR051366">
    <property type="entry name" value="DEF8"/>
</dbReference>
<dbReference type="InterPro" id="IPR025258">
    <property type="entry name" value="RH_dom"/>
</dbReference>
<dbReference type="Pfam" id="PF13901">
    <property type="entry name" value="RH_dom"/>
    <property type="match status" value="1"/>
</dbReference>
<dbReference type="PANTHER" id="PTHR12326">
    <property type="entry name" value="PLECKSTRIN HOMOLOGY DOMAIN CONTAINING PROTEIN"/>
    <property type="match status" value="1"/>
</dbReference>
<name>G0UVU6_TRYCI</name>
<dbReference type="SMART" id="SM01175">
    <property type="entry name" value="DUF4206"/>
    <property type="match status" value="1"/>
</dbReference>
<evidence type="ECO:0000256" key="5">
    <source>
        <dbReference type="SAM" id="MobiDB-lite"/>
    </source>
</evidence>
<sequence>MHSENSDWRKLLAIFCAAGGISGHSRCDNDKRNAGRSRTGTHGTEEDNKVAVLLYRAKKVLETVQPTAIPISEKFFELRGRCFRLLLFLEWLHCFVKQQRVSLRLLKITIHTPLSDEVLIESHPEPTHHTMCFSTALYVEPPDLWAKDAAARRQGGYCKQCITKFHKKAFPLSLWKEVHFCHYTGWYYCSQCHSDRCAVIPAWVLHKWDFKPRSVCNDAYEFLKSHYRRPVYSLATVNPTLYDHTALLRMLRVLRLQMMRFRSLAMKCSVLCRLLYLRDGPFELNKDVNDHPCDPIIGDGGVAQSLVVGSALDGSFATDFYVPRARRYLLENSETWSTADLVDVRRGEVLFQQDNVGLVMPMANNTLTSQLAAYSKGISAFFGECDTVAYLKQKRAHILQHIFVHGCGVCRRNSIDVCRVCCPREIVRKFECDKVEEENQNHLQQDETPVSDGSSSLVDDSDSRVGCGESSVSSFLVHVYDVLHVHLCSKCGASYHRCCVEEAERSADCTTGCLRCR</sequence>
<evidence type="ECO:0000256" key="1">
    <source>
        <dbReference type="ARBA" id="ARBA00022723"/>
    </source>
</evidence>
<evidence type="ECO:0000259" key="6">
    <source>
        <dbReference type="SMART" id="SM01175"/>
    </source>
</evidence>
<dbReference type="AlphaFoldDB" id="G0UVU6"/>
<dbReference type="PANTHER" id="PTHR12326:SF3">
    <property type="entry name" value="DIFFERENTIALLY EXPRESSED IN FDCP 8 HOMOLOG"/>
    <property type="match status" value="1"/>
</dbReference>
<feature type="domain" description="Rubicon Homology" evidence="6">
    <location>
        <begin position="179"/>
        <end position="517"/>
    </location>
</feature>